<proteinExistence type="predicted"/>
<dbReference type="Proteomes" id="UP001148786">
    <property type="component" value="Unassembled WGS sequence"/>
</dbReference>
<evidence type="ECO:0000313" key="2">
    <source>
        <dbReference type="EMBL" id="KAJ3479004.1"/>
    </source>
</evidence>
<gene>
    <name evidence="2" type="ORF">NLJ89_g12350</name>
</gene>
<dbReference type="EMBL" id="JANKHO010004075">
    <property type="protein sequence ID" value="KAJ3479004.1"/>
    <property type="molecule type" value="Genomic_DNA"/>
</dbReference>
<dbReference type="OrthoDB" id="2507647at2759"/>
<comment type="caution">
    <text evidence="2">The sequence shown here is derived from an EMBL/GenBank/DDBJ whole genome shotgun (WGS) entry which is preliminary data.</text>
</comment>
<accession>A0A9W8JQN4</accession>
<name>A0A9W8JQN4_9AGAR</name>
<evidence type="ECO:0000256" key="1">
    <source>
        <dbReference type="SAM" id="MobiDB-lite"/>
    </source>
</evidence>
<reference evidence="2" key="1">
    <citation type="submission" date="2022-07" db="EMBL/GenBank/DDBJ databases">
        <title>Genome Sequence of Agrocybe chaxingu.</title>
        <authorList>
            <person name="Buettner E."/>
        </authorList>
    </citation>
    <scope>NUCLEOTIDE SEQUENCE</scope>
    <source>
        <strain evidence="2">MP-N11</strain>
    </source>
</reference>
<organism evidence="2 3">
    <name type="scientific">Agrocybe chaxingu</name>
    <dbReference type="NCBI Taxonomy" id="84603"/>
    <lineage>
        <taxon>Eukaryota</taxon>
        <taxon>Fungi</taxon>
        <taxon>Dikarya</taxon>
        <taxon>Basidiomycota</taxon>
        <taxon>Agaricomycotina</taxon>
        <taxon>Agaricomycetes</taxon>
        <taxon>Agaricomycetidae</taxon>
        <taxon>Agaricales</taxon>
        <taxon>Agaricineae</taxon>
        <taxon>Strophariaceae</taxon>
        <taxon>Agrocybe</taxon>
    </lineage>
</organism>
<protein>
    <submittedName>
        <fullName evidence="2">Uncharacterized protein</fullName>
    </submittedName>
</protein>
<dbReference type="AlphaFoldDB" id="A0A9W8JQN4"/>
<feature type="region of interest" description="Disordered" evidence="1">
    <location>
        <begin position="127"/>
        <end position="147"/>
    </location>
</feature>
<sequence>MGLGGALISSNNARARQEAQDARLAARIARQRQAGRAPFFRAGLPPHLLHEDDRAQVRSVWGLGHFTSLGWPFSGPSSGKEKEMYNSSYTHPGQPEPGFTFDFSVSEEDAPRRPGFPATSIHAPIVIDDSDDEPSSSDGPIVIDVDSAPVKKAAGTTSSSSAAGSKTTSGSGELTALLVCARCDNPLILNAAMDPEEGQYRRVWALRCGHMIDEKCLNEIGQPPEARLAQMEMEKDLVKEEVKEEEQELEPKRE</sequence>
<evidence type="ECO:0000313" key="3">
    <source>
        <dbReference type="Proteomes" id="UP001148786"/>
    </source>
</evidence>
<keyword evidence="3" id="KW-1185">Reference proteome</keyword>